<feature type="transmembrane region" description="Helical" evidence="1">
    <location>
        <begin position="70"/>
        <end position="88"/>
    </location>
</feature>
<evidence type="ECO:0000313" key="2">
    <source>
        <dbReference type="EMBL" id="GAA0957409.1"/>
    </source>
</evidence>
<organism evidence="2 3">
    <name type="scientific">Kribbella koreensis</name>
    <dbReference type="NCBI Taxonomy" id="57909"/>
    <lineage>
        <taxon>Bacteria</taxon>
        <taxon>Bacillati</taxon>
        <taxon>Actinomycetota</taxon>
        <taxon>Actinomycetes</taxon>
        <taxon>Propionibacteriales</taxon>
        <taxon>Kribbellaceae</taxon>
        <taxon>Kribbella</taxon>
    </lineage>
</organism>
<keyword evidence="3" id="KW-1185">Reference proteome</keyword>
<dbReference type="Proteomes" id="UP001500542">
    <property type="component" value="Unassembled WGS sequence"/>
</dbReference>
<gene>
    <name evidence="2" type="ORF">GCM10009554_68160</name>
</gene>
<accession>A0ABP4BZB6</accession>
<proteinExistence type="predicted"/>
<evidence type="ECO:0000256" key="1">
    <source>
        <dbReference type="SAM" id="Phobius"/>
    </source>
</evidence>
<comment type="caution">
    <text evidence="2">The sequence shown here is derived from an EMBL/GenBank/DDBJ whole genome shotgun (WGS) entry which is preliminary data.</text>
</comment>
<dbReference type="EMBL" id="BAAAHK010000018">
    <property type="protein sequence ID" value="GAA0957409.1"/>
    <property type="molecule type" value="Genomic_DNA"/>
</dbReference>
<keyword evidence="1" id="KW-0472">Membrane</keyword>
<keyword evidence="1" id="KW-1133">Transmembrane helix</keyword>
<name>A0ABP4BZB6_9ACTN</name>
<evidence type="ECO:0008006" key="4">
    <source>
        <dbReference type="Google" id="ProtNLM"/>
    </source>
</evidence>
<keyword evidence="1" id="KW-0812">Transmembrane</keyword>
<sequence length="178" mass="19437">MLGAGGGFRVRGGDGAGWEDYGSLTCQVVVLMRDIALILHVVAGLVGVVFGPLAVVVTLRVRRLNWAGEIFHWAVALICLTALVMVPYDWGRLWVFWPLSIAAYLFVWLGQRAAESTGELWYRGVLRGYGGSWIALWTAVLVVNVAGRPWSWPLPIVLGGAGIEWFSARGGRRFAGQP</sequence>
<evidence type="ECO:0000313" key="3">
    <source>
        <dbReference type="Proteomes" id="UP001500542"/>
    </source>
</evidence>
<feature type="transmembrane region" description="Helical" evidence="1">
    <location>
        <begin position="37"/>
        <end position="58"/>
    </location>
</feature>
<reference evidence="3" key="1">
    <citation type="journal article" date="2019" name="Int. J. Syst. Evol. Microbiol.">
        <title>The Global Catalogue of Microorganisms (GCM) 10K type strain sequencing project: providing services to taxonomists for standard genome sequencing and annotation.</title>
        <authorList>
            <consortium name="The Broad Institute Genomics Platform"/>
            <consortium name="The Broad Institute Genome Sequencing Center for Infectious Disease"/>
            <person name="Wu L."/>
            <person name="Ma J."/>
        </authorList>
    </citation>
    <scope>NUCLEOTIDE SEQUENCE [LARGE SCALE GENOMIC DNA]</scope>
    <source>
        <strain evidence="3">JCM 10977</strain>
    </source>
</reference>
<feature type="transmembrane region" description="Helical" evidence="1">
    <location>
        <begin position="126"/>
        <end position="146"/>
    </location>
</feature>
<feature type="transmembrane region" description="Helical" evidence="1">
    <location>
        <begin position="94"/>
        <end position="114"/>
    </location>
</feature>
<protein>
    <recommendedName>
        <fullName evidence="4">DUF2306 domain-containing protein</fullName>
    </recommendedName>
</protein>